<dbReference type="eggNOG" id="ENOG502TB96">
    <property type="taxonomic scope" value="Eukaryota"/>
</dbReference>
<gene>
    <name evidence="2" type="primary">ACYPI001753</name>
    <name evidence="3" type="synonym">100160457</name>
</gene>
<feature type="chain" id="PRO_5010960826" evidence="1">
    <location>
        <begin position="31"/>
        <end position="155"/>
    </location>
</feature>
<evidence type="ECO:0000313" key="4">
    <source>
        <dbReference type="Proteomes" id="UP000007819"/>
    </source>
</evidence>
<dbReference type="EnsemblMetazoa" id="NM_001160061.1">
    <property type="protein sequence ID" value="NP_001153533.1"/>
    <property type="gene ID" value="GeneID_100160457"/>
</dbReference>
<organism evidence="2">
    <name type="scientific">Acyrthosiphon pisum</name>
    <name type="common">Pea aphid</name>
    <dbReference type="NCBI Taxonomy" id="7029"/>
    <lineage>
        <taxon>Eukaryota</taxon>
        <taxon>Metazoa</taxon>
        <taxon>Ecdysozoa</taxon>
        <taxon>Arthropoda</taxon>
        <taxon>Hexapoda</taxon>
        <taxon>Insecta</taxon>
        <taxon>Pterygota</taxon>
        <taxon>Neoptera</taxon>
        <taxon>Paraneoptera</taxon>
        <taxon>Hemiptera</taxon>
        <taxon>Sternorrhyncha</taxon>
        <taxon>Aphidomorpha</taxon>
        <taxon>Aphidoidea</taxon>
        <taxon>Aphididae</taxon>
        <taxon>Macrosiphini</taxon>
        <taxon>Acyrthosiphon</taxon>
    </lineage>
</organism>
<evidence type="ECO:0000256" key="1">
    <source>
        <dbReference type="SAM" id="SignalP"/>
    </source>
</evidence>
<keyword evidence="4" id="KW-1185">Reference proteome</keyword>
<dbReference type="EMBL" id="AK342324">
    <property type="protein sequence ID" value="BAH72389.1"/>
    <property type="molecule type" value="mRNA"/>
</dbReference>
<keyword evidence="1" id="KW-0732">Signal</keyword>
<dbReference type="OMA" id="NVIKCAH"/>
<dbReference type="KEGG" id="api:100160457"/>
<dbReference type="Pfam" id="PF01395">
    <property type="entry name" value="PBP_GOBP"/>
    <property type="match status" value="1"/>
</dbReference>
<proteinExistence type="evidence at transcript level"/>
<dbReference type="SMR" id="C4WWW9"/>
<dbReference type="Proteomes" id="UP000007819">
    <property type="component" value="Chromosome A3"/>
</dbReference>
<dbReference type="AlphaFoldDB" id="C4WWW9"/>
<dbReference type="SMART" id="SM00708">
    <property type="entry name" value="PhBP"/>
    <property type="match status" value="1"/>
</dbReference>
<accession>C4WWW9</accession>
<dbReference type="CDD" id="cd23992">
    <property type="entry name" value="PBP_GOBP"/>
    <property type="match status" value="1"/>
</dbReference>
<dbReference type="EnsemblMetazoa" id="XM_008183390.3">
    <property type="protein sequence ID" value="XP_008181612.1"/>
    <property type="gene ID" value="GeneID_100160457"/>
</dbReference>
<dbReference type="PANTHER" id="PTHR21364:SF2">
    <property type="entry name" value="GENERAL ODORANT-BINDING PROTEIN 19A"/>
    <property type="match status" value="1"/>
</dbReference>
<protein>
    <submittedName>
        <fullName evidence="2">ACYPI001753 protein</fullName>
    </submittedName>
</protein>
<sequence length="155" mass="17612">MVARKRMYNMLPTTVLFAIIAATVLKDCDAYLSEAAIKKTQQMLKTVCSKKHSVEEDVFTNIKKGIFPEDNNNIKCYFACNFKTMQLINQKGVIDKKMFKDKMSMMAPPNVYKILLPVIEQCTGKDKGEELCQSSYNVIKCAHSVDPKSLEFLPL</sequence>
<dbReference type="GO" id="GO:0005549">
    <property type="term" value="F:odorant binding"/>
    <property type="evidence" value="ECO:0007669"/>
    <property type="project" value="InterPro"/>
</dbReference>
<evidence type="ECO:0000313" key="2">
    <source>
        <dbReference type="EMBL" id="BAH72389.1"/>
    </source>
</evidence>
<reference evidence="4" key="2">
    <citation type="submission" date="2010-06" db="EMBL/GenBank/DDBJ databases">
        <authorList>
            <person name="Jiang H."/>
            <person name="Abraham K."/>
            <person name="Ali S."/>
            <person name="Alsbrooks S.L."/>
            <person name="Anim B.N."/>
            <person name="Anosike U.S."/>
            <person name="Attaway T."/>
            <person name="Bandaranaike D.P."/>
            <person name="Battles P.K."/>
            <person name="Bell S.N."/>
            <person name="Bell A.V."/>
            <person name="Beltran B."/>
            <person name="Bickham C."/>
            <person name="Bustamante Y."/>
            <person name="Caleb T."/>
            <person name="Canada A."/>
            <person name="Cardenas V."/>
            <person name="Carter K."/>
            <person name="Chacko J."/>
            <person name="Chandrabose M.N."/>
            <person name="Chavez D."/>
            <person name="Chavez A."/>
            <person name="Chen L."/>
            <person name="Chu H.-S."/>
            <person name="Claassen K.J."/>
            <person name="Cockrell R."/>
            <person name="Collins M."/>
            <person name="Cooper J.A."/>
            <person name="Cree A."/>
            <person name="Curry S.M."/>
            <person name="Da Y."/>
            <person name="Dao M.D."/>
            <person name="Das B."/>
            <person name="Davila M.-L."/>
            <person name="Davy-Carroll L."/>
            <person name="Denson S."/>
            <person name="Dinh H."/>
            <person name="Ebong V.E."/>
            <person name="Edwards J.R."/>
            <person name="Egan A."/>
            <person name="El-Daye J."/>
            <person name="Escobedo L."/>
            <person name="Fernandez S."/>
            <person name="Fernando P.R."/>
            <person name="Flagg N."/>
            <person name="Forbes L.D."/>
            <person name="Fowler R.G."/>
            <person name="Fu Q."/>
            <person name="Gabisi R.A."/>
            <person name="Ganer J."/>
            <person name="Garbino Pronczuk A."/>
            <person name="Garcia R.M."/>
            <person name="Garner T."/>
            <person name="Garrett T.E."/>
            <person name="Gonzalez D.A."/>
            <person name="Hamid H."/>
            <person name="Hawkins E.S."/>
            <person name="Hirani K."/>
            <person name="Hogues M.E."/>
            <person name="Hollins B."/>
            <person name="Hsiao C.-H."/>
            <person name="Jabil R."/>
            <person name="James M.L."/>
            <person name="Jhangiani S.N."/>
            <person name="Johnson B."/>
            <person name="Johnson Q."/>
            <person name="Joshi V."/>
            <person name="Kalu J.B."/>
            <person name="Kam C."/>
            <person name="Kashfia A."/>
            <person name="Keebler J."/>
            <person name="Kisamo H."/>
            <person name="Kovar C.L."/>
            <person name="Lago L.A."/>
            <person name="Lai C.-Y."/>
            <person name="Laidlaw J."/>
            <person name="Lara F."/>
            <person name="Le T.-K."/>
            <person name="Lee S.L."/>
            <person name="Legall F.H."/>
            <person name="Lemon S.J."/>
            <person name="Lewis L.R."/>
            <person name="Li B."/>
            <person name="Liu Y."/>
            <person name="Liu Y.-S."/>
            <person name="Lopez J."/>
            <person name="Lozado R.J."/>
            <person name="Lu J."/>
            <person name="Madu R.C."/>
            <person name="Maheshwari M."/>
            <person name="Maheshwari R."/>
            <person name="Malloy K."/>
            <person name="Martinez E."/>
            <person name="Mathew T."/>
            <person name="Mercado I.C."/>
            <person name="Mercado C."/>
            <person name="Meyer B."/>
            <person name="Montgomery K."/>
            <person name="Morgan M.B."/>
            <person name="Munidasa M."/>
            <person name="Nazareth L.V."/>
            <person name="Nelson J."/>
            <person name="Ng B.M."/>
            <person name="Nguyen N.B."/>
            <person name="Nguyen P.Q."/>
            <person name="Nguyen T."/>
            <person name="Obregon M."/>
            <person name="Okwuonu G.O."/>
            <person name="Onwere C.G."/>
            <person name="Orozco G."/>
            <person name="Parra A."/>
            <person name="Patel S."/>
            <person name="Patil S."/>
            <person name="Perez A."/>
            <person name="Perez Y."/>
            <person name="Pham C."/>
            <person name="Primus E.L."/>
            <person name="Pu L.-L."/>
            <person name="Puazo M."/>
            <person name="Qin X."/>
            <person name="Quiroz J.B."/>
            <person name="Reese J."/>
            <person name="Richards S."/>
            <person name="Rives C.M."/>
            <person name="Robberts R."/>
            <person name="Ruiz S.J."/>
            <person name="Ruiz M.J."/>
            <person name="Santibanez J."/>
            <person name="Schneider B.W."/>
            <person name="Sisson I."/>
            <person name="Smith M."/>
            <person name="Sodergren E."/>
            <person name="Song X.-Z."/>
            <person name="Song B.B."/>
            <person name="Summersgill H."/>
            <person name="Thelus R."/>
            <person name="Thornton R.D."/>
            <person name="Trejos Z.Y."/>
            <person name="Usmani K."/>
            <person name="Vattathil S."/>
            <person name="Villasana D."/>
            <person name="Walker D.L."/>
            <person name="Wang S."/>
            <person name="Wang K."/>
            <person name="White C.S."/>
            <person name="Williams A.C."/>
            <person name="Williamson J."/>
            <person name="Wilson K."/>
            <person name="Woghiren I.O."/>
            <person name="Woodworth J.R."/>
            <person name="Worley K.C."/>
            <person name="Wright R.A."/>
            <person name="Wu W."/>
            <person name="Young L."/>
            <person name="Zhang L."/>
            <person name="Zhang J."/>
            <person name="Zhu Y."/>
            <person name="Muzny D.M."/>
            <person name="Weinstock G."/>
            <person name="Gibbs R.A."/>
        </authorList>
    </citation>
    <scope>NUCLEOTIDE SEQUENCE [LARGE SCALE GENOMIC DNA]</scope>
    <source>
        <strain evidence="4">LSR1</strain>
    </source>
</reference>
<dbReference type="HOGENOM" id="CLU_107288_0_0_1"/>
<dbReference type="Gene3D" id="1.10.238.20">
    <property type="entry name" value="Pheromone/general odorant binding protein domain"/>
    <property type="match status" value="1"/>
</dbReference>
<dbReference type="PANTHER" id="PTHR21364">
    <property type="entry name" value="GENERAL ODORANT-BINDING PROTEIN 19A"/>
    <property type="match status" value="1"/>
</dbReference>
<name>C4WWW9_ACYPI</name>
<feature type="signal peptide" evidence="1">
    <location>
        <begin position="1"/>
        <end position="30"/>
    </location>
</feature>
<dbReference type="InterPro" id="IPR036728">
    <property type="entry name" value="PBP_GOBP_sf"/>
</dbReference>
<reference evidence="3" key="3">
    <citation type="submission" date="2022-06" db="UniProtKB">
        <authorList>
            <consortium name="EnsemblMetazoa"/>
        </authorList>
    </citation>
    <scope>IDENTIFICATION</scope>
</reference>
<evidence type="ECO:0000313" key="3">
    <source>
        <dbReference type="EnsemblMetazoa" id="NP_001153533.1"/>
    </source>
</evidence>
<dbReference type="STRING" id="7029.C4WWW9"/>
<dbReference type="InterPro" id="IPR006170">
    <property type="entry name" value="PBP/GOBP"/>
</dbReference>
<dbReference type="InParanoid" id="C4WWW9"/>
<reference evidence="2" key="1">
    <citation type="submission" date="2009-06" db="EMBL/GenBank/DDBJ databases">
        <title>A full-length cDNA resource of the pea aphid, Acyrthosiphon pisum.</title>
        <authorList>
            <person name="Shigenobu S."/>
            <person name="Nakabachi A."/>
            <person name="Richards S."/>
        </authorList>
    </citation>
    <scope>NUCLEOTIDE SEQUENCE</scope>
    <source>
        <strain evidence="2">LSR1</strain>
        <tissue evidence="2">Whole body</tissue>
    </source>
</reference>
<dbReference type="OrthoDB" id="6610259at2759"/>
<dbReference type="SUPFAM" id="SSF47565">
    <property type="entry name" value="Insect pheromone/odorant-binding proteins"/>
    <property type="match status" value="1"/>
</dbReference>